<evidence type="ECO:0000256" key="3">
    <source>
        <dbReference type="ARBA" id="ARBA00022801"/>
    </source>
</evidence>
<dbReference type="Gene3D" id="2.115.10.20">
    <property type="entry name" value="Glycosyl hydrolase domain, family 43"/>
    <property type="match status" value="1"/>
</dbReference>
<evidence type="ECO:0000313" key="7">
    <source>
        <dbReference type="EMBL" id="GAA5481391.1"/>
    </source>
</evidence>
<comment type="similarity">
    <text evidence="2 5">Belongs to the glycosyl hydrolase 43 family.</text>
</comment>
<dbReference type="PANTHER" id="PTHR43301">
    <property type="entry name" value="ARABINAN ENDO-1,5-ALPHA-L-ARABINOSIDASE"/>
    <property type="match status" value="1"/>
</dbReference>
<keyword evidence="4 5" id="KW-0326">Glycosidase</keyword>
<name>A0ABP9UIB0_9BACT</name>
<dbReference type="PIRSF" id="PIRSF026534">
    <property type="entry name" value="Endo_alpha-L-arabinosidase"/>
    <property type="match status" value="1"/>
</dbReference>
<keyword evidence="3 5" id="KW-0378">Hydrolase</keyword>
<dbReference type="InterPro" id="IPR016840">
    <property type="entry name" value="Glyco_hydro_43_endo_a_Ara-ase"/>
</dbReference>
<dbReference type="InterPro" id="IPR023296">
    <property type="entry name" value="Glyco_hydro_beta-prop_sf"/>
</dbReference>
<dbReference type="CDD" id="cd08998">
    <property type="entry name" value="GH43_Arb43a-like"/>
    <property type="match status" value="1"/>
</dbReference>
<evidence type="ECO:0000313" key="8">
    <source>
        <dbReference type="Proteomes" id="UP001476282"/>
    </source>
</evidence>
<dbReference type="PANTHER" id="PTHR43301:SF3">
    <property type="entry name" value="ARABINAN ENDO-1,5-ALPHA-L-ARABINOSIDASE A-RELATED"/>
    <property type="match status" value="1"/>
</dbReference>
<dbReference type="SUPFAM" id="SSF75005">
    <property type="entry name" value="Arabinanase/levansucrase/invertase"/>
    <property type="match status" value="1"/>
</dbReference>
<keyword evidence="8" id="KW-1185">Reference proteome</keyword>
<comment type="pathway">
    <text evidence="1 5">Glycan metabolism; L-arabinan degradation.</text>
</comment>
<organism evidence="7 8">
    <name type="scientific">Haloferula sargassicola</name>
    <dbReference type="NCBI Taxonomy" id="490096"/>
    <lineage>
        <taxon>Bacteria</taxon>
        <taxon>Pseudomonadati</taxon>
        <taxon>Verrucomicrobiota</taxon>
        <taxon>Verrucomicrobiia</taxon>
        <taxon>Verrucomicrobiales</taxon>
        <taxon>Verrucomicrobiaceae</taxon>
        <taxon>Haloferula</taxon>
    </lineage>
</organism>
<evidence type="ECO:0000256" key="6">
    <source>
        <dbReference type="SAM" id="MobiDB-lite"/>
    </source>
</evidence>
<dbReference type="EMBL" id="BAABRI010000003">
    <property type="protein sequence ID" value="GAA5481391.1"/>
    <property type="molecule type" value="Genomic_DNA"/>
</dbReference>
<dbReference type="InterPro" id="IPR006710">
    <property type="entry name" value="Glyco_hydro_43"/>
</dbReference>
<proteinExistence type="inferred from homology"/>
<dbReference type="Pfam" id="PF04616">
    <property type="entry name" value="Glyco_hydro_43"/>
    <property type="match status" value="1"/>
</dbReference>
<dbReference type="InterPro" id="IPR050727">
    <property type="entry name" value="GH43_arabinanases"/>
</dbReference>
<dbReference type="Proteomes" id="UP001476282">
    <property type="component" value="Unassembled WGS sequence"/>
</dbReference>
<comment type="caution">
    <text evidence="7">The sequence shown here is derived from an EMBL/GenBank/DDBJ whole genome shotgun (WGS) entry which is preliminary data.</text>
</comment>
<sequence>MVSAVPIPTTCRRRIGPLAPVGPLPMRLRAFLLTIALASTASVSADTEPGGPLAQAASRGVTARDPSTLVREDDTWWCFYTGRGVRSLHSKDLVTWQPGPAVLDEPPPWIAAAVPENRGTYWAPDVMKVGDRWLLYYSVSSFGKMDSAIGLATTPTLDPADPDFQWTDRGEVVRSREGGDFNTIDPAIFHARDGRLWLAFGSQWSGLKLVELDPATGKRLHPAAPLIPIAAGKSIEAPYLHQHGDRYYLFVNRGDCCRGDQSTYYITVGRSDRVEGPYVDRDGKPLLEGGGTLVLGIENGPLTGPGHAGIIEKDGKEWFSCHFEADDRMAGEATLGVMSLEWSGDGWPQVTPPEAR</sequence>
<accession>A0ABP9UIB0</accession>
<protein>
    <submittedName>
        <fullName evidence="7">Extracellular exo-alpha-(1-&gt;5)-L-arabinofuranosidase ArbA</fullName>
    </submittedName>
</protein>
<reference evidence="7 8" key="1">
    <citation type="submission" date="2024-02" db="EMBL/GenBank/DDBJ databases">
        <title>Haloferula sargassicola NBRC 104335.</title>
        <authorList>
            <person name="Ichikawa N."/>
            <person name="Katano-Makiyama Y."/>
            <person name="Hidaka K."/>
        </authorList>
    </citation>
    <scope>NUCLEOTIDE SEQUENCE [LARGE SCALE GENOMIC DNA]</scope>
    <source>
        <strain evidence="7 8">NBRC 104335</strain>
    </source>
</reference>
<evidence type="ECO:0000256" key="2">
    <source>
        <dbReference type="ARBA" id="ARBA00009865"/>
    </source>
</evidence>
<evidence type="ECO:0000256" key="5">
    <source>
        <dbReference type="PIRNR" id="PIRNR026534"/>
    </source>
</evidence>
<feature type="region of interest" description="Disordered" evidence="6">
    <location>
        <begin position="44"/>
        <end position="64"/>
    </location>
</feature>
<evidence type="ECO:0000256" key="1">
    <source>
        <dbReference type="ARBA" id="ARBA00004834"/>
    </source>
</evidence>
<evidence type="ECO:0000256" key="4">
    <source>
        <dbReference type="ARBA" id="ARBA00023295"/>
    </source>
</evidence>
<gene>
    <name evidence="7" type="primary">arbA</name>
    <name evidence="7" type="ORF">Hsar01_00600</name>
</gene>